<feature type="transmembrane region" description="Helical" evidence="7">
    <location>
        <begin position="279"/>
        <end position="299"/>
    </location>
</feature>
<evidence type="ECO:0000313" key="10">
    <source>
        <dbReference type="Proteomes" id="UP000199632"/>
    </source>
</evidence>
<dbReference type="InterPro" id="IPR050809">
    <property type="entry name" value="UgpAE/MalFG_permease"/>
</dbReference>
<name>A0A1H3UI05_9ACTN</name>
<dbReference type="InterPro" id="IPR035906">
    <property type="entry name" value="MetI-like_sf"/>
</dbReference>
<dbReference type="Gene3D" id="1.10.3720.10">
    <property type="entry name" value="MetI-like"/>
    <property type="match status" value="1"/>
</dbReference>
<dbReference type="GO" id="GO:0005886">
    <property type="term" value="C:plasma membrane"/>
    <property type="evidence" value="ECO:0007669"/>
    <property type="project" value="UniProtKB-SubCell"/>
</dbReference>
<evidence type="ECO:0000259" key="8">
    <source>
        <dbReference type="PROSITE" id="PS50928"/>
    </source>
</evidence>
<proteinExistence type="inferred from homology"/>
<dbReference type="Proteomes" id="UP000199632">
    <property type="component" value="Unassembled WGS sequence"/>
</dbReference>
<feature type="transmembrane region" description="Helical" evidence="7">
    <location>
        <begin position="122"/>
        <end position="143"/>
    </location>
</feature>
<keyword evidence="6 7" id="KW-0472">Membrane</keyword>
<keyword evidence="5 7" id="KW-1133">Transmembrane helix</keyword>
<keyword evidence="4 7" id="KW-0812">Transmembrane</keyword>
<keyword evidence="2 7" id="KW-0813">Transport</keyword>
<organism evidence="9 10">
    <name type="scientific">Asanoa ishikariensis</name>
    <dbReference type="NCBI Taxonomy" id="137265"/>
    <lineage>
        <taxon>Bacteria</taxon>
        <taxon>Bacillati</taxon>
        <taxon>Actinomycetota</taxon>
        <taxon>Actinomycetes</taxon>
        <taxon>Micromonosporales</taxon>
        <taxon>Micromonosporaceae</taxon>
        <taxon>Asanoa</taxon>
    </lineage>
</organism>
<dbReference type="AlphaFoldDB" id="A0A1H3UI05"/>
<dbReference type="RefSeq" id="WP_090802393.1">
    <property type="nucleotide sequence ID" value="NZ_BOND01000005.1"/>
</dbReference>
<dbReference type="EMBL" id="FNQB01000004">
    <property type="protein sequence ID" value="SDZ61947.1"/>
    <property type="molecule type" value="Genomic_DNA"/>
</dbReference>
<evidence type="ECO:0000256" key="3">
    <source>
        <dbReference type="ARBA" id="ARBA00022475"/>
    </source>
</evidence>
<feature type="transmembrane region" description="Helical" evidence="7">
    <location>
        <begin position="229"/>
        <end position="252"/>
    </location>
</feature>
<comment type="subcellular location">
    <subcellularLocation>
        <location evidence="1 7">Cell membrane</location>
        <topology evidence="1 7">Multi-pass membrane protein</topology>
    </subcellularLocation>
</comment>
<evidence type="ECO:0000256" key="1">
    <source>
        <dbReference type="ARBA" id="ARBA00004651"/>
    </source>
</evidence>
<feature type="domain" description="ABC transmembrane type-1" evidence="8">
    <location>
        <begin position="85"/>
        <end position="299"/>
    </location>
</feature>
<gene>
    <name evidence="9" type="ORF">SAMN05421684_7345</name>
</gene>
<dbReference type="OrthoDB" id="145927at2"/>
<feature type="transmembrane region" description="Helical" evidence="7">
    <location>
        <begin position="171"/>
        <end position="194"/>
    </location>
</feature>
<sequence>MTAILDSPVVARPGGGKKRARTRDRGLIVFALPSVVWYVLFTIGPLVAMFVVAFMDWAGLAAPASFNGADNVTRLLDDERVLTALKNTAVHLAVSLPVIMVGAFMLGYFLNLKLPGHRILRVIMFVPALISLSAMGMLFVAVLGPTGLVNSALDQVGLGAHATAWLADPTWAMPSLILVTIWSGLGLTGILFAARLSAIDDEIYAAAELDGANHWQKMWRVAYPITRDYFGVLTMLQYLWTLFGSAGMVLLLTRGGPGEATSTLAWLVYRFGFRSPEVGYSQTIGLVLFVLGIVGLVIIRRVFRARY</sequence>
<protein>
    <submittedName>
        <fullName evidence="9">Carbohydrate ABC transporter membrane protein 1, CUT1 family</fullName>
    </submittedName>
</protein>
<evidence type="ECO:0000256" key="6">
    <source>
        <dbReference type="ARBA" id="ARBA00023136"/>
    </source>
</evidence>
<dbReference type="InterPro" id="IPR000515">
    <property type="entry name" value="MetI-like"/>
</dbReference>
<dbReference type="PANTHER" id="PTHR43227">
    <property type="entry name" value="BLL4140 PROTEIN"/>
    <property type="match status" value="1"/>
</dbReference>
<dbReference type="GO" id="GO:0055085">
    <property type="term" value="P:transmembrane transport"/>
    <property type="evidence" value="ECO:0007669"/>
    <property type="project" value="InterPro"/>
</dbReference>
<evidence type="ECO:0000256" key="7">
    <source>
        <dbReference type="RuleBase" id="RU363032"/>
    </source>
</evidence>
<dbReference type="Pfam" id="PF00528">
    <property type="entry name" value="BPD_transp_1"/>
    <property type="match status" value="1"/>
</dbReference>
<evidence type="ECO:0000313" key="9">
    <source>
        <dbReference type="EMBL" id="SDZ61947.1"/>
    </source>
</evidence>
<dbReference type="CDD" id="cd06261">
    <property type="entry name" value="TM_PBP2"/>
    <property type="match status" value="1"/>
</dbReference>
<dbReference type="SUPFAM" id="SSF161098">
    <property type="entry name" value="MetI-like"/>
    <property type="match status" value="1"/>
</dbReference>
<reference evidence="10" key="1">
    <citation type="submission" date="2016-10" db="EMBL/GenBank/DDBJ databases">
        <authorList>
            <person name="Varghese N."/>
            <person name="Submissions S."/>
        </authorList>
    </citation>
    <scope>NUCLEOTIDE SEQUENCE [LARGE SCALE GENOMIC DNA]</scope>
    <source>
        <strain evidence="10">DSM 44718</strain>
    </source>
</reference>
<evidence type="ECO:0000256" key="2">
    <source>
        <dbReference type="ARBA" id="ARBA00022448"/>
    </source>
</evidence>
<feature type="transmembrane region" description="Helical" evidence="7">
    <location>
        <begin position="27"/>
        <end position="55"/>
    </location>
</feature>
<accession>A0A1H3UI05</accession>
<evidence type="ECO:0000256" key="5">
    <source>
        <dbReference type="ARBA" id="ARBA00022989"/>
    </source>
</evidence>
<keyword evidence="3" id="KW-1003">Cell membrane</keyword>
<keyword evidence="10" id="KW-1185">Reference proteome</keyword>
<evidence type="ECO:0000256" key="4">
    <source>
        <dbReference type="ARBA" id="ARBA00022692"/>
    </source>
</evidence>
<dbReference type="PROSITE" id="PS50928">
    <property type="entry name" value="ABC_TM1"/>
    <property type="match status" value="1"/>
</dbReference>
<comment type="similarity">
    <text evidence="7">Belongs to the binding-protein-dependent transport system permease family.</text>
</comment>
<feature type="transmembrane region" description="Helical" evidence="7">
    <location>
        <begin position="89"/>
        <end position="110"/>
    </location>
</feature>
<dbReference type="STRING" id="137265.SAMN05421684_7345"/>
<dbReference type="PANTHER" id="PTHR43227:SF8">
    <property type="entry name" value="DIACETYLCHITOBIOSE UPTAKE SYSTEM PERMEASE PROTEIN DASB"/>
    <property type="match status" value="1"/>
</dbReference>